<evidence type="ECO:0000313" key="3">
    <source>
        <dbReference type="Proteomes" id="UP000288892"/>
    </source>
</evidence>
<protein>
    <submittedName>
        <fullName evidence="2">Uncharacterized protein</fullName>
    </submittedName>
</protein>
<reference evidence="2 3" key="1">
    <citation type="submission" date="2017-01" db="EMBL/GenBank/DDBJ databases">
        <title>The cable genome- insights into the physiology and evolution of filamentous bacteria capable of sulfide oxidation via long distance electron transfer.</title>
        <authorList>
            <person name="Schreiber L."/>
            <person name="Bjerg J.T."/>
            <person name="Boggild A."/>
            <person name="Van De Vossenberg J."/>
            <person name="Meysman F."/>
            <person name="Nielsen L.P."/>
            <person name="Schramm A."/>
            <person name="Kjeldsen K.U."/>
        </authorList>
    </citation>
    <scope>NUCLEOTIDE SEQUENCE [LARGE SCALE GENOMIC DNA]</scope>
    <source>
        <strain evidence="2">A5</strain>
    </source>
</reference>
<proteinExistence type="predicted"/>
<dbReference type="EMBL" id="MTKS01000163">
    <property type="protein sequence ID" value="RWX51304.1"/>
    <property type="molecule type" value="Genomic_DNA"/>
</dbReference>
<evidence type="ECO:0000313" key="2">
    <source>
        <dbReference type="EMBL" id="RWX51304.1"/>
    </source>
</evidence>
<sequence>MISNCPHCQGVLKFNAAQSAKIEQALKALKPGKRLPLKCPHCKKPMQLDAAGEAGGVAGAAPTKAPEKAPEKTPEKAEGKKAAAPADAEADTVKPPPPPPLDFLEEKQGGIMDDHHMRDVPTALVLHADDGIRHQLGAAMEALGYQVVTLTSPDEAIDQVASISFASIIFHADFEGVPLNESIFHNYMRDMPMSRRRMIFYILIGPQFTTLYDIQALANSANLVVSDDDFKNFQLVLHKAIPYYEQLFGPLLEELSNYGK</sequence>
<evidence type="ECO:0000256" key="1">
    <source>
        <dbReference type="SAM" id="MobiDB-lite"/>
    </source>
</evidence>
<comment type="caution">
    <text evidence="2">The sequence shown here is derived from an EMBL/GenBank/DDBJ whole genome shotgun (WGS) entry which is preliminary data.</text>
</comment>
<accession>A0A444JDZ8</accession>
<dbReference type="AlphaFoldDB" id="A0A444JDZ8"/>
<feature type="compositionally biased region" description="Basic and acidic residues" evidence="1">
    <location>
        <begin position="65"/>
        <end position="81"/>
    </location>
</feature>
<keyword evidence="3" id="KW-1185">Reference proteome</keyword>
<gene>
    <name evidence="2" type="ORF">VU01_11631</name>
</gene>
<feature type="region of interest" description="Disordered" evidence="1">
    <location>
        <begin position="53"/>
        <end position="106"/>
    </location>
</feature>
<organism evidence="2 3">
    <name type="scientific">Candidatus Electrothrix marina</name>
    <dbReference type="NCBI Taxonomy" id="1859130"/>
    <lineage>
        <taxon>Bacteria</taxon>
        <taxon>Pseudomonadati</taxon>
        <taxon>Thermodesulfobacteriota</taxon>
        <taxon>Desulfobulbia</taxon>
        <taxon>Desulfobulbales</taxon>
        <taxon>Desulfobulbaceae</taxon>
        <taxon>Candidatus Electrothrix</taxon>
    </lineage>
</organism>
<dbReference type="Proteomes" id="UP000288892">
    <property type="component" value="Unassembled WGS sequence"/>
</dbReference>
<name>A0A444JDZ8_9BACT</name>